<dbReference type="AlphaFoldDB" id="A0A432M0P3"/>
<keyword evidence="3" id="KW-1185">Reference proteome</keyword>
<dbReference type="CDD" id="cd00161">
    <property type="entry name" value="beta-trefoil_Ricin-like"/>
    <property type="match status" value="1"/>
</dbReference>
<dbReference type="Gene3D" id="2.80.10.50">
    <property type="match status" value="1"/>
</dbReference>
<name>A0A432M0P3_9GAMM</name>
<reference evidence="2 3" key="1">
    <citation type="submission" date="2018-12" db="EMBL/GenBank/DDBJ databases">
        <title>Dyella dinghuensis sp. nov. DHOA06 and Dyella choica sp. nov. 4M-K27, isolated from forest soil.</title>
        <authorList>
            <person name="Qiu L.-H."/>
            <person name="Gao Z.-H."/>
        </authorList>
    </citation>
    <scope>NUCLEOTIDE SEQUENCE [LARGE SCALE GENOMIC DNA]</scope>
    <source>
        <strain evidence="2 3">4M-K27</strain>
    </source>
</reference>
<evidence type="ECO:0000259" key="1">
    <source>
        <dbReference type="Pfam" id="PF00652"/>
    </source>
</evidence>
<dbReference type="Proteomes" id="UP000274358">
    <property type="component" value="Unassembled WGS sequence"/>
</dbReference>
<proteinExistence type="predicted"/>
<sequence length="168" mass="17820">MASLNLSIPVLLTYAGNISAMMCAQAVSVGSGAAVLLNPIDYSGNTTTQLWQFGSDNRIYLFNPNDALNPILCLSFSGSAQNGAPLVLAQPNALDENQQWIWTNYLSLENIGASTSGTIYMLDNNGSGTNPNNKLQLWAANGTDAQQWLTQLLLGAAYATMADQLATA</sequence>
<dbReference type="OrthoDB" id="3296611at2"/>
<protein>
    <recommendedName>
        <fullName evidence="1">Ricin B lectin domain-containing protein</fullName>
    </recommendedName>
</protein>
<evidence type="ECO:0000313" key="2">
    <source>
        <dbReference type="EMBL" id="RUL70461.1"/>
    </source>
</evidence>
<organism evidence="2 3">
    <name type="scientific">Dyella choica</name>
    <dbReference type="NCBI Taxonomy" id="1927959"/>
    <lineage>
        <taxon>Bacteria</taxon>
        <taxon>Pseudomonadati</taxon>
        <taxon>Pseudomonadota</taxon>
        <taxon>Gammaproteobacteria</taxon>
        <taxon>Lysobacterales</taxon>
        <taxon>Rhodanobacteraceae</taxon>
        <taxon>Dyella</taxon>
    </lineage>
</organism>
<dbReference type="InterPro" id="IPR000772">
    <property type="entry name" value="Ricin_B_lectin"/>
</dbReference>
<dbReference type="SUPFAM" id="SSF50370">
    <property type="entry name" value="Ricin B-like lectins"/>
    <property type="match status" value="1"/>
</dbReference>
<accession>A0A432M0P3</accession>
<evidence type="ECO:0000313" key="3">
    <source>
        <dbReference type="Proteomes" id="UP000274358"/>
    </source>
</evidence>
<dbReference type="RefSeq" id="WP_126686679.1">
    <property type="nucleotide sequence ID" value="NZ_RYYV01000023.1"/>
</dbReference>
<dbReference type="EMBL" id="RYYV01000023">
    <property type="protein sequence ID" value="RUL70461.1"/>
    <property type="molecule type" value="Genomic_DNA"/>
</dbReference>
<feature type="domain" description="Ricin B lectin" evidence="1">
    <location>
        <begin position="21"/>
        <end position="148"/>
    </location>
</feature>
<dbReference type="PROSITE" id="PS50231">
    <property type="entry name" value="RICIN_B_LECTIN"/>
    <property type="match status" value="1"/>
</dbReference>
<gene>
    <name evidence="2" type="ORF">EKH80_20595</name>
</gene>
<dbReference type="Pfam" id="PF00652">
    <property type="entry name" value="Ricin_B_lectin"/>
    <property type="match status" value="1"/>
</dbReference>
<dbReference type="InterPro" id="IPR035992">
    <property type="entry name" value="Ricin_B-like_lectins"/>
</dbReference>
<comment type="caution">
    <text evidence="2">The sequence shown here is derived from an EMBL/GenBank/DDBJ whole genome shotgun (WGS) entry which is preliminary data.</text>
</comment>